<dbReference type="AlphaFoldDB" id="E3HS54"/>
<evidence type="ECO:0000259" key="2">
    <source>
        <dbReference type="Pfam" id="PF04069"/>
    </source>
</evidence>
<protein>
    <submittedName>
        <fullName evidence="3">Substrate binding domain of ABC-type glycine betaine transport system family protein 1</fullName>
    </submittedName>
</protein>
<dbReference type="KEGG" id="axy:AXYL_01508"/>
<evidence type="ECO:0000313" key="4">
    <source>
        <dbReference type="Proteomes" id="UP000006876"/>
    </source>
</evidence>
<evidence type="ECO:0000313" key="3">
    <source>
        <dbReference type="EMBL" id="ADP14846.1"/>
    </source>
</evidence>
<name>E3HS54_ACHXA</name>
<dbReference type="STRING" id="762376.AXYL_01508"/>
<dbReference type="Proteomes" id="UP000006876">
    <property type="component" value="Chromosome"/>
</dbReference>
<dbReference type="Pfam" id="PF04069">
    <property type="entry name" value="OpuAC"/>
    <property type="match status" value="1"/>
</dbReference>
<dbReference type="GO" id="GO:0043190">
    <property type="term" value="C:ATP-binding cassette (ABC) transporter complex"/>
    <property type="evidence" value="ECO:0007669"/>
    <property type="project" value="InterPro"/>
</dbReference>
<feature type="chain" id="PRO_5003170746" evidence="1">
    <location>
        <begin position="39"/>
        <end position="352"/>
    </location>
</feature>
<dbReference type="EMBL" id="CP002287">
    <property type="protein sequence ID" value="ADP14846.1"/>
    <property type="molecule type" value="Genomic_DNA"/>
</dbReference>
<dbReference type="SUPFAM" id="SSF53850">
    <property type="entry name" value="Periplasmic binding protein-like II"/>
    <property type="match status" value="1"/>
</dbReference>
<organism evidence="3 4">
    <name type="scientific">Achromobacter xylosoxidans (strain A8)</name>
    <dbReference type="NCBI Taxonomy" id="762376"/>
    <lineage>
        <taxon>Bacteria</taxon>
        <taxon>Pseudomonadati</taxon>
        <taxon>Pseudomonadota</taxon>
        <taxon>Betaproteobacteria</taxon>
        <taxon>Burkholderiales</taxon>
        <taxon>Alcaligenaceae</taxon>
        <taxon>Achromobacter</taxon>
    </lineage>
</organism>
<feature type="signal peptide" evidence="1">
    <location>
        <begin position="1"/>
        <end position="38"/>
    </location>
</feature>
<evidence type="ECO:0000256" key="1">
    <source>
        <dbReference type="SAM" id="SignalP"/>
    </source>
</evidence>
<feature type="domain" description="ABC-type glycine betaine transport system substrate-binding" evidence="2">
    <location>
        <begin position="51"/>
        <end position="328"/>
    </location>
</feature>
<gene>
    <name evidence="3" type="ordered locus">AXYL_01508</name>
</gene>
<dbReference type="Gene3D" id="3.40.190.100">
    <property type="entry name" value="Glycine betaine-binding periplasmic protein, domain 2"/>
    <property type="match status" value="1"/>
</dbReference>
<dbReference type="eggNOG" id="COG2113">
    <property type="taxonomic scope" value="Bacteria"/>
</dbReference>
<dbReference type="CDD" id="cd13641">
    <property type="entry name" value="PBP2_HisX_like"/>
    <property type="match status" value="1"/>
</dbReference>
<dbReference type="Gene3D" id="3.10.105.10">
    <property type="entry name" value="Dipeptide-binding Protein, Domain 3"/>
    <property type="match status" value="2"/>
</dbReference>
<proteinExistence type="predicted"/>
<accession>E3HS54</accession>
<dbReference type="InterPro" id="IPR007210">
    <property type="entry name" value="ABC_Gly_betaine_transp_sub-bd"/>
</dbReference>
<dbReference type="HOGENOM" id="CLU_072510_0_0_4"/>
<reference evidence="3 4" key="1">
    <citation type="journal article" date="2011" name="J. Bacteriol.">
        <title>Complete genome sequence of the haloaromatic acid-degrading bacterium Achromobacter xylosoxidans A8.</title>
        <authorList>
            <person name="Strnad H."/>
            <person name="Ridl J."/>
            <person name="Paces J."/>
            <person name="Kolar M."/>
            <person name="Vlcek C."/>
            <person name="Paces V."/>
        </authorList>
    </citation>
    <scope>NUCLEOTIDE SEQUENCE [LARGE SCALE GENOMIC DNA]</scope>
    <source>
        <strain evidence="3 4">A8</strain>
    </source>
</reference>
<keyword evidence="1" id="KW-0732">Signal</keyword>
<sequence length="352" mass="38222">MNGTQPNRCLTMRNPHPLAPVLGALALAAALIPAAAQAADPAAPVCEINRPVRFSGLNWESNLVLAGIERYVLEHGYGCKTTVEIGETLPMLAALQRGDVDVTPEVWPGQIEGAWKKALASGKVLGVGHVYDAGEGWYVPRYTVERHPDLKSAADLARFKEVFADPEEPGRGRIYGCPAGWACGTLNENLLRALKLEKDYAMFAPGSGAAQKAAIVSAYKRKRDIVFYYWTPTSLVGALDLVKLELPAFDQAAYTCMTDPKCANPVATEFKPNPVVTGVNAQFAKQAPQLAEFLGKLTVPSDAIDATLGWLENEGKEPEDAARYFLKQYGPVWRQWMPAQAADRVQAALARE</sequence>
<dbReference type="GO" id="GO:0022857">
    <property type="term" value="F:transmembrane transporter activity"/>
    <property type="evidence" value="ECO:0007669"/>
    <property type="project" value="InterPro"/>
</dbReference>